<reference evidence="5 6" key="1">
    <citation type="submission" date="2024-09" db="EMBL/GenBank/DDBJ databases">
        <title>Laminarin stimulates single cell rates of sulfate reduction while oxygen inhibits transcriptomic activity in coastal marine sediment.</title>
        <authorList>
            <person name="Lindsay M."/>
            <person name="Orcutt B."/>
            <person name="Emerson D."/>
            <person name="Stepanauskas R."/>
            <person name="D'Angelo T."/>
        </authorList>
    </citation>
    <scope>NUCLEOTIDE SEQUENCE [LARGE SCALE GENOMIC DNA]</scope>
    <source>
        <strain evidence="5">SAG AM-311-K15</strain>
    </source>
</reference>
<evidence type="ECO:0000256" key="2">
    <source>
        <dbReference type="ARBA" id="ARBA00022801"/>
    </source>
</evidence>
<dbReference type="SUPFAM" id="SSF54001">
    <property type="entry name" value="Cysteine proteinases"/>
    <property type="match status" value="1"/>
</dbReference>
<dbReference type="InterPro" id="IPR038765">
    <property type="entry name" value="Papain-like_cys_pep_sf"/>
</dbReference>
<dbReference type="EMBL" id="JBHPBY010000757">
    <property type="protein sequence ID" value="MFC1854187.1"/>
    <property type="molecule type" value="Genomic_DNA"/>
</dbReference>
<dbReference type="PANTHER" id="PTHR10363:SF2">
    <property type="entry name" value="BLEOMYCIN HYDROLASE"/>
    <property type="match status" value="1"/>
</dbReference>
<dbReference type="CDD" id="cd00585">
    <property type="entry name" value="Peptidase_C1B"/>
    <property type="match status" value="1"/>
</dbReference>
<dbReference type="Proteomes" id="UP001594351">
    <property type="component" value="Unassembled WGS sequence"/>
</dbReference>
<evidence type="ECO:0000256" key="1">
    <source>
        <dbReference type="ARBA" id="ARBA00022670"/>
    </source>
</evidence>
<organism evidence="5 6">
    <name type="scientific">candidate division CSSED10-310 bacterium</name>
    <dbReference type="NCBI Taxonomy" id="2855610"/>
    <lineage>
        <taxon>Bacteria</taxon>
        <taxon>Bacteria division CSSED10-310</taxon>
    </lineage>
</organism>
<proteinExistence type="inferred from homology"/>
<keyword evidence="3 4" id="KW-0788">Thiol protease</keyword>
<comment type="similarity">
    <text evidence="4">Belongs to the peptidase C1 family.</text>
</comment>
<keyword evidence="4" id="KW-0031">Aminopeptidase</keyword>
<evidence type="ECO:0000256" key="4">
    <source>
        <dbReference type="PIRNR" id="PIRNR005700"/>
    </source>
</evidence>
<dbReference type="PANTHER" id="PTHR10363">
    <property type="entry name" value="BLEOMYCIN HYDROLASE"/>
    <property type="match status" value="1"/>
</dbReference>
<accession>A0ABV6Z6W9</accession>
<comment type="caution">
    <text evidence="5">The sequence shown here is derived from an EMBL/GenBank/DDBJ whole genome shotgun (WGS) entry which is preliminary data.</text>
</comment>
<gene>
    <name evidence="5" type="ORF">ACFL27_28725</name>
</gene>
<keyword evidence="6" id="KW-1185">Reference proteome</keyword>
<evidence type="ECO:0000313" key="6">
    <source>
        <dbReference type="Proteomes" id="UP001594351"/>
    </source>
</evidence>
<evidence type="ECO:0000313" key="5">
    <source>
        <dbReference type="EMBL" id="MFC1854187.1"/>
    </source>
</evidence>
<keyword evidence="1 4" id="KW-0645">Protease</keyword>
<dbReference type="Gene3D" id="3.90.70.10">
    <property type="entry name" value="Cysteine proteinases"/>
    <property type="match status" value="1"/>
</dbReference>
<keyword evidence="2 4" id="KW-0378">Hydrolase</keyword>
<dbReference type="InterPro" id="IPR004134">
    <property type="entry name" value="Peptidase_C1B"/>
</dbReference>
<sequence length="445" mass="52352">MTGHNNEKQLSHTQLEEFQRNFDANPLHKLAMNAVTRNNLQEIALNRNVLNDMNFCFTHEVETAEVTDQAKANTCWLFADLNWLRTLTQKKINVKKFEFSENYLMFFDKLEKSNFFLENMIALRDKNRDDRLVAFLLNEPNPDGGEWHMTANLIEKYGLIPKEVMPDTFNRGNSGFVNEIVSLKLRQGASIIRKLHQNGKSETELRTVKKSIMNDIYRILIIFFGVPPKKFSWSYRDEKKKYHQEIDITPQQFYERYVELNLDDMYNLLSCPAQETPFEKTFTLDYFNNMSDARRLHYLNVPLETLKKIAVEVLKNGEACLFGCEVRYQCHSKEGILDNDLYDYDLIFNTDFSLTKAERVEFLHVRLTHAMVLTGVEIVAGKPVRWKIENSWGDKLGKKGYFIMTDRWFDEYTFDIVVHKKYLSQDILEGFQQEPIALPPWHPMG</sequence>
<dbReference type="PIRSF" id="PIRSF005700">
    <property type="entry name" value="PepC"/>
    <property type="match status" value="1"/>
</dbReference>
<dbReference type="Pfam" id="PF03051">
    <property type="entry name" value="Peptidase_C1_2"/>
    <property type="match status" value="1"/>
</dbReference>
<name>A0ABV6Z6W9_UNCC1</name>
<protein>
    <recommendedName>
        <fullName evidence="4">Aminopeptidase</fullName>
    </recommendedName>
</protein>
<evidence type="ECO:0000256" key="3">
    <source>
        <dbReference type="ARBA" id="ARBA00022807"/>
    </source>
</evidence>